<evidence type="ECO:0000256" key="3">
    <source>
        <dbReference type="ARBA" id="ARBA00022679"/>
    </source>
</evidence>
<gene>
    <name evidence="6" type="ORF">ACFQ4M_01155</name>
</gene>
<evidence type="ECO:0000256" key="4">
    <source>
        <dbReference type="ARBA" id="ARBA00022898"/>
    </source>
</evidence>
<dbReference type="InterPro" id="IPR015421">
    <property type="entry name" value="PyrdxlP-dep_Trfase_major"/>
</dbReference>
<dbReference type="EMBL" id="JBHTMC010000002">
    <property type="protein sequence ID" value="MFD1262169.1"/>
    <property type="molecule type" value="Genomic_DNA"/>
</dbReference>
<dbReference type="InterPro" id="IPR000277">
    <property type="entry name" value="Cys/Met-Metab_PyrdxlP-dep_enz"/>
</dbReference>
<dbReference type="PANTHER" id="PTHR43797">
    <property type="entry name" value="HOMOCYSTEINE/CYSTEINE SYNTHASE"/>
    <property type="match status" value="1"/>
</dbReference>
<dbReference type="InterPro" id="IPR006235">
    <property type="entry name" value="OAc-hSer/O-AcSer_sulfhydrylase"/>
</dbReference>
<dbReference type="Gene3D" id="3.40.640.10">
    <property type="entry name" value="Type I PLP-dependent aspartate aminotransferase-like (Major domain)"/>
    <property type="match status" value="1"/>
</dbReference>
<name>A0ABW3W8K7_9RHOO</name>
<evidence type="ECO:0000256" key="1">
    <source>
        <dbReference type="ARBA" id="ARBA00001933"/>
    </source>
</evidence>
<reference evidence="7" key="1">
    <citation type="journal article" date="2019" name="Int. J. Syst. Evol. Microbiol.">
        <title>The Global Catalogue of Microorganisms (GCM) 10K type strain sequencing project: providing services to taxonomists for standard genome sequencing and annotation.</title>
        <authorList>
            <consortium name="The Broad Institute Genomics Platform"/>
            <consortium name="The Broad Institute Genome Sequencing Center for Infectious Disease"/>
            <person name="Wu L."/>
            <person name="Ma J."/>
        </authorList>
    </citation>
    <scope>NUCLEOTIDE SEQUENCE [LARGE SCALE GENOMIC DNA]</scope>
    <source>
        <strain evidence="7">CCUG 48884</strain>
    </source>
</reference>
<evidence type="ECO:0000256" key="2">
    <source>
        <dbReference type="ARBA" id="ARBA00009077"/>
    </source>
</evidence>
<dbReference type="Pfam" id="PF01053">
    <property type="entry name" value="Cys_Met_Meta_PP"/>
    <property type="match status" value="1"/>
</dbReference>
<dbReference type="PIRSF" id="PIRSF001434">
    <property type="entry name" value="CGS"/>
    <property type="match status" value="1"/>
</dbReference>
<keyword evidence="4 5" id="KW-0663">Pyridoxal phosphate</keyword>
<comment type="cofactor">
    <cofactor evidence="1 5">
        <name>pyridoxal 5'-phosphate</name>
        <dbReference type="ChEBI" id="CHEBI:597326"/>
    </cofactor>
</comment>
<accession>A0ABW3W8K7</accession>
<keyword evidence="7" id="KW-1185">Reference proteome</keyword>
<keyword evidence="3" id="KW-0808">Transferase</keyword>
<protein>
    <submittedName>
        <fullName evidence="6">O-acetylhomoserine aminocarboxypropyltransferase/cysteine synthase family protein</fullName>
    </submittedName>
</protein>
<dbReference type="SUPFAM" id="SSF53383">
    <property type="entry name" value="PLP-dependent transferases"/>
    <property type="match status" value="1"/>
</dbReference>
<dbReference type="NCBIfam" id="TIGR01326">
    <property type="entry name" value="OAH_OAS_sulfhy"/>
    <property type="match status" value="1"/>
</dbReference>
<comment type="caution">
    <text evidence="6">The sequence shown here is derived from an EMBL/GenBank/DDBJ whole genome shotgun (WGS) entry which is preliminary data.</text>
</comment>
<dbReference type="CDD" id="cd00614">
    <property type="entry name" value="CGS_like"/>
    <property type="match status" value="1"/>
</dbReference>
<dbReference type="PANTHER" id="PTHR43797:SF2">
    <property type="entry name" value="HOMOCYSTEINE_CYSTEINE SYNTHASE"/>
    <property type="match status" value="1"/>
</dbReference>
<dbReference type="RefSeq" id="WP_277831748.1">
    <property type="nucleotide sequence ID" value="NZ_JARQZE010000003.1"/>
</dbReference>
<dbReference type="InterPro" id="IPR015422">
    <property type="entry name" value="PyrdxlP-dep_Trfase_small"/>
</dbReference>
<dbReference type="Proteomes" id="UP001597158">
    <property type="component" value="Unassembled WGS sequence"/>
</dbReference>
<evidence type="ECO:0000313" key="6">
    <source>
        <dbReference type="EMBL" id="MFD1262169.1"/>
    </source>
</evidence>
<evidence type="ECO:0000313" key="7">
    <source>
        <dbReference type="Proteomes" id="UP001597158"/>
    </source>
</evidence>
<evidence type="ECO:0000256" key="5">
    <source>
        <dbReference type="RuleBase" id="RU362118"/>
    </source>
</evidence>
<comment type="similarity">
    <text evidence="2 5">Belongs to the trans-sulfuration enzymes family.</text>
</comment>
<dbReference type="InterPro" id="IPR015424">
    <property type="entry name" value="PyrdxlP-dep_Trfase"/>
</dbReference>
<dbReference type="Gene3D" id="3.90.1150.10">
    <property type="entry name" value="Aspartate Aminotransferase, domain 1"/>
    <property type="match status" value="1"/>
</dbReference>
<proteinExistence type="inferred from homology"/>
<sequence>MADRNFGFDTLCLHAGQIPDAATGSRAVPIYQTTSYVFDSPEEAASLFNLQTFGNVYSRISNPTVAVFEERMAALEGGRAAVATGSGMAAQMIALLNICEAGDEIVAARTLYGGTHTQLDVNFRKLGIDTVFVDPDTPENFARAITPKTKAIYAETLGNPSLNVLDLEAVAQIANAAGLPLFIDNTFASPYLCRPFEWGAAISVHSATKFIGGHGTTMGGVIVESGRFPWDNGRFPSMTEPSPGYHGVRFFETFGDFGFTMKCRMEGMRTFGPVLSPFNAFQLLQGLETLPLRMDRHCSNALAVTRHLESHPKVAWVNYPGLESSRYHALAQKYLPRGAGAVLSFGIKGGAAAGQKFIDSVEFLSHLANIGDAKTLVIHPASTTHRQLSEEQQVAAGVPPDLIRLSVGLETLDDILWDIDQALSKT</sequence>
<organism evidence="6 7">
    <name type="scientific">Thauera mechernichensis</name>
    <dbReference type="NCBI Taxonomy" id="82788"/>
    <lineage>
        <taxon>Bacteria</taxon>
        <taxon>Pseudomonadati</taxon>
        <taxon>Pseudomonadota</taxon>
        <taxon>Betaproteobacteria</taxon>
        <taxon>Rhodocyclales</taxon>
        <taxon>Zoogloeaceae</taxon>
        <taxon>Thauera</taxon>
    </lineage>
</organism>